<keyword evidence="4 5" id="KW-0067">ATP-binding</keyword>
<dbReference type="EC" id="2.7.11.1" evidence="8"/>
<keyword evidence="1 8" id="KW-0808">Transferase</keyword>
<evidence type="ECO:0000256" key="1">
    <source>
        <dbReference type="ARBA" id="ARBA00022679"/>
    </source>
</evidence>
<reference evidence="8 9" key="1">
    <citation type="submission" date="2015-07" db="EMBL/GenBank/DDBJ databases">
        <title>Genome analysis of myxobacterium Chondromyces crocatus Cm c5 reveals a high potential for natural compound synthesis and the genetic basis for the loss of fruiting body formation.</title>
        <authorList>
            <person name="Zaburannyi N."/>
            <person name="Bunk B."/>
            <person name="Maier J."/>
            <person name="Overmann J."/>
            <person name="Mueller R."/>
        </authorList>
    </citation>
    <scope>NUCLEOTIDE SEQUENCE [LARGE SCALE GENOMIC DNA]</scope>
    <source>
        <strain evidence="8 9">Cm c5</strain>
    </source>
</reference>
<feature type="compositionally biased region" description="Low complexity" evidence="6">
    <location>
        <begin position="522"/>
        <end position="538"/>
    </location>
</feature>
<dbReference type="Pfam" id="PF00069">
    <property type="entry name" value="Pkinase"/>
    <property type="match status" value="1"/>
</dbReference>
<dbReference type="Proteomes" id="UP000067626">
    <property type="component" value="Chromosome"/>
</dbReference>
<feature type="compositionally biased region" description="Low complexity" evidence="6">
    <location>
        <begin position="461"/>
        <end position="479"/>
    </location>
</feature>
<protein>
    <submittedName>
        <fullName evidence="8">Protein kinase</fullName>
        <ecNumber evidence="8">2.7.11.1</ecNumber>
    </submittedName>
</protein>
<dbReference type="Gene3D" id="3.30.200.20">
    <property type="entry name" value="Phosphorylase Kinase, domain 1"/>
    <property type="match status" value="1"/>
</dbReference>
<dbReference type="InterPro" id="IPR017441">
    <property type="entry name" value="Protein_kinase_ATP_BS"/>
</dbReference>
<keyword evidence="2 5" id="KW-0547">Nucleotide-binding</keyword>
<feature type="compositionally biased region" description="Polar residues" evidence="6">
    <location>
        <begin position="392"/>
        <end position="408"/>
    </location>
</feature>
<dbReference type="STRING" id="52.CMC5_057570"/>
<keyword evidence="3 8" id="KW-0418">Kinase</keyword>
<keyword evidence="9" id="KW-1185">Reference proteome</keyword>
<evidence type="ECO:0000259" key="7">
    <source>
        <dbReference type="PROSITE" id="PS50011"/>
    </source>
</evidence>
<dbReference type="CDD" id="cd14014">
    <property type="entry name" value="STKc_PknB_like"/>
    <property type="match status" value="1"/>
</dbReference>
<gene>
    <name evidence="8" type="ORF">CMC5_057570</name>
</gene>
<sequence>MVHPAARGARAAHLESWKASGMPVLSSAPMLPPPRGPRASTPDPTLGFTAVEQPGAVLAGKFQILDLLGRGGMGSVWRAQDLMLGRQVAIKFIRLVQELDEDVAAEARMRFEREARAAAQLRTRHVVQIYEYGFHEDIPYIVMEMLAGETLAQRLEDAGRLTPMQSARILDQAARALELAHHAGIVHRDLKPANIFLAREDNDEIIKILDFGVAQASGTGLDGSQTATGRLVGSPFYMSPEQARGIRPLDGRSDLWSLAVILFRMVTGERAFSGDSLGAVMVQILREPIPLPSRVLPELPPSMDAFFERAFSRDRDRRFQTAGEMAQAFSAIAVPLAGERWETTGASGLHATTMGTPLSLSLPSAVSTAPASGPLAGAPVVMPASAPPSFTERPSLSQGGMTGTLTQVPWSPSVRRALWAAAGAGVTLTVTGLVLVARVAFSDPPPAATQQGATDSGEHGAAPARSASPTADATTTRSTPPAPPVDEEAEPVDPHIQAAPSAESASTATPATNTAVKIDDLPPVSTATAASTPASQPVRPSPPKRKPKWY</sequence>
<feature type="region of interest" description="Disordered" evidence="6">
    <location>
        <begin position="25"/>
        <end position="47"/>
    </location>
</feature>
<dbReference type="Gene3D" id="1.10.510.10">
    <property type="entry name" value="Transferase(Phosphotransferase) domain 1"/>
    <property type="match status" value="1"/>
</dbReference>
<dbReference type="PROSITE" id="PS50011">
    <property type="entry name" value="PROTEIN_KINASE_DOM"/>
    <property type="match status" value="1"/>
</dbReference>
<evidence type="ECO:0000313" key="9">
    <source>
        <dbReference type="Proteomes" id="UP000067626"/>
    </source>
</evidence>
<dbReference type="GO" id="GO:0004674">
    <property type="term" value="F:protein serine/threonine kinase activity"/>
    <property type="evidence" value="ECO:0007669"/>
    <property type="project" value="UniProtKB-EC"/>
</dbReference>
<feature type="region of interest" description="Disordered" evidence="6">
    <location>
        <begin position="389"/>
        <end position="408"/>
    </location>
</feature>
<dbReference type="AlphaFoldDB" id="A0A0K1EKZ7"/>
<feature type="region of interest" description="Disordered" evidence="6">
    <location>
        <begin position="445"/>
        <end position="550"/>
    </location>
</feature>
<dbReference type="PANTHER" id="PTHR43289:SF6">
    <property type="entry name" value="SERINE_THREONINE-PROTEIN KINASE NEKL-3"/>
    <property type="match status" value="1"/>
</dbReference>
<dbReference type="InterPro" id="IPR008271">
    <property type="entry name" value="Ser/Thr_kinase_AS"/>
</dbReference>
<dbReference type="SUPFAM" id="SSF56112">
    <property type="entry name" value="Protein kinase-like (PK-like)"/>
    <property type="match status" value="1"/>
</dbReference>
<evidence type="ECO:0000256" key="6">
    <source>
        <dbReference type="SAM" id="MobiDB-lite"/>
    </source>
</evidence>
<dbReference type="PROSITE" id="PS00107">
    <property type="entry name" value="PROTEIN_KINASE_ATP"/>
    <property type="match status" value="1"/>
</dbReference>
<dbReference type="PANTHER" id="PTHR43289">
    <property type="entry name" value="MITOGEN-ACTIVATED PROTEIN KINASE KINASE KINASE 20-RELATED"/>
    <property type="match status" value="1"/>
</dbReference>
<feature type="domain" description="Protein kinase" evidence="7">
    <location>
        <begin position="62"/>
        <end position="330"/>
    </location>
</feature>
<name>A0A0K1EKZ7_CHOCO</name>
<dbReference type="PROSITE" id="PS00108">
    <property type="entry name" value="PROTEIN_KINASE_ST"/>
    <property type="match status" value="1"/>
</dbReference>
<feature type="binding site" evidence="5">
    <location>
        <position position="91"/>
    </location>
    <ligand>
        <name>ATP</name>
        <dbReference type="ChEBI" id="CHEBI:30616"/>
    </ligand>
</feature>
<evidence type="ECO:0000256" key="2">
    <source>
        <dbReference type="ARBA" id="ARBA00022741"/>
    </source>
</evidence>
<organism evidence="8 9">
    <name type="scientific">Chondromyces crocatus</name>
    <dbReference type="NCBI Taxonomy" id="52"/>
    <lineage>
        <taxon>Bacteria</taxon>
        <taxon>Pseudomonadati</taxon>
        <taxon>Myxococcota</taxon>
        <taxon>Polyangia</taxon>
        <taxon>Polyangiales</taxon>
        <taxon>Polyangiaceae</taxon>
        <taxon>Chondromyces</taxon>
    </lineage>
</organism>
<accession>A0A0K1EKZ7</accession>
<dbReference type="InterPro" id="IPR011009">
    <property type="entry name" value="Kinase-like_dom_sf"/>
</dbReference>
<dbReference type="EMBL" id="CP012159">
    <property type="protein sequence ID" value="AKT41550.1"/>
    <property type="molecule type" value="Genomic_DNA"/>
</dbReference>
<dbReference type="OrthoDB" id="9801841at2"/>
<dbReference type="KEGG" id="ccro:CMC5_057570"/>
<evidence type="ECO:0000256" key="4">
    <source>
        <dbReference type="ARBA" id="ARBA00022840"/>
    </source>
</evidence>
<evidence type="ECO:0000256" key="3">
    <source>
        <dbReference type="ARBA" id="ARBA00022777"/>
    </source>
</evidence>
<evidence type="ECO:0000313" key="8">
    <source>
        <dbReference type="EMBL" id="AKT41550.1"/>
    </source>
</evidence>
<dbReference type="GO" id="GO:0005524">
    <property type="term" value="F:ATP binding"/>
    <property type="evidence" value="ECO:0007669"/>
    <property type="project" value="UniProtKB-UniRule"/>
</dbReference>
<feature type="compositionally biased region" description="Low complexity" evidence="6">
    <location>
        <begin position="498"/>
        <end position="515"/>
    </location>
</feature>
<dbReference type="InterPro" id="IPR000719">
    <property type="entry name" value="Prot_kinase_dom"/>
</dbReference>
<proteinExistence type="predicted"/>
<evidence type="ECO:0000256" key="5">
    <source>
        <dbReference type="PROSITE-ProRule" id="PRU10141"/>
    </source>
</evidence>
<dbReference type="SMART" id="SM00220">
    <property type="entry name" value="S_TKc"/>
    <property type="match status" value="1"/>
</dbReference>